<accession>A0A8S1SQ08</accession>
<protein>
    <submittedName>
        <fullName evidence="2">Uncharacterized protein</fullName>
    </submittedName>
</protein>
<dbReference type="Proteomes" id="UP000689195">
    <property type="component" value="Unassembled WGS sequence"/>
</dbReference>
<keyword evidence="3" id="KW-1185">Reference proteome</keyword>
<evidence type="ECO:0000313" key="3">
    <source>
        <dbReference type="Proteomes" id="UP000689195"/>
    </source>
</evidence>
<gene>
    <name evidence="2" type="ORF">PPENT_87.1.T0100122</name>
</gene>
<name>A0A8S1SQ08_9CILI</name>
<dbReference type="AlphaFoldDB" id="A0A8S1SQ08"/>
<feature type="region of interest" description="Disordered" evidence="1">
    <location>
        <begin position="1"/>
        <end position="36"/>
    </location>
</feature>
<reference evidence="2" key="1">
    <citation type="submission" date="2021-01" db="EMBL/GenBank/DDBJ databases">
        <authorList>
            <consortium name="Genoscope - CEA"/>
            <person name="William W."/>
        </authorList>
    </citation>
    <scope>NUCLEOTIDE SEQUENCE</scope>
</reference>
<evidence type="ECO:0000256" key="1">
    <source>
        <dbReference type="SAM" id="MobiDB-lite"/>
    </source>
</evidence>
<evidence type="ECO:0000313" key="2">
    <source>
        <dbReference type="EMBL" id="CAD8141449.1"/>
    </source>
</evidence>
<dbReference type="OrthoDB" id="10646428at2759"/>
<comment type="caution">
    <text evidence="2">The sequence shown here is derived from an EMBL/GenBank/DDBJ whole genome shotgun (WGS) entry which is preliminary data.</text>
</comment>
<dbReference type="EMBL" id="CAJJDO010000010">
    <property type="protein sequence ID" value="CAD8141449.1"/>
    <property type="molecule type" value="Genomic_DNA"/>
</dbReference>
<feature type="compositionally biased region" description="Basic and acidic residues" evidence="1">
    <location>
        <begin position="1"/>
        <end position="31"/>
    </location>
</feature>
<proteinExistence type="predicted"/>
<organism evidence="2 3">
    <name type="scientific">Paramecium pentaurelia</name>
    <dbReference type="NCBI Taxonomy" id="43138"/>
    <lineage>
        <taxon>Eukaryota</taxon>
        <taxon>Sar</taxon>
        <taxon>Alveolata</taxon>
        <taxon>Ciliophora</taxon>
        <taxon>Intramacronucleata</taxon>
        <taxon>Oligohymenophorea</taxon>
        <taxon>Peniculida</taxon>
        <taxon>Parameciidae</taxon>
        <taxon>Paramecium</taxon>
    </lineage>
</organism>
<sequence>MKNHGEMKRQLIEIRTSKFNRDMNQKDRTNIEEEGQVDQDQEIIYCERCGSGPYRSA</sequence>